<evidence type="ECO:0000313" key="3">
    <source>
        <dbReference type="Proteomes" id="UP000762676"/>
    </source>
</evidence>
<accession>A0AAV4HTG5</accession>
<feature type="compositionally biased region" description="Basic and acidic residues" evidence="1">
    <location>
        <begin position="604"/>
        <end position="613"/>
    </location>
</feature>
<evidence type="ECO:0000313" key="2">
    <source>
        <dbReference type="EMBL" id="GFS00990.1"/>
    </source>
</evidence>
<feature type="region of interest" description="Disordered" evidence="1">
    <location>
        <begin position="274"/>
        <end position="317"/>
    </location>
</feature>
<dbReference type="InterPro" id="IPR002110">
    <property type="entry name" value="Ankyrin_rpt"/>
</dbReference>
<dbReference type="EMBL" id="BMAT01009191">
    <property type="protein sequence ID" value="GFS00990.1"/>
    <property type="molecule type" value="Genomic_DNA"/>
</dbReference>
<feature type="compositionally biased region" description="Polar residues" evidence="1">
    <location>
        <begin position="290"/>
        <end position="313"/>
    </location>
</feature>
<feature type="region of interest" description="Disordered" evidence="1">
    <location>
        <begin position="432"/>
        <end position="474"/>
    </location>
</feature>
<feature type="compositionally biased region" description="Polar residues" evidence="1">
    <location>
        <begin position="448"/>
        <end position="473"/>
    </location>
</feature>
<dbReference type="Pfam" id="PF12796">
    <property type="entry name" value="Ank_2"/>
    <property type="match status" value="1"/>
</dbReference>
<comment type="caution">
    <text evidence="2">The sequence shown here is derived from an EMBL/GenBank/DDBJ whole genome shotgun (WGS) entry which is preliminary data.</text>
</comment>
<name>A0AAV4HTG5_9GAST</name>
<feature type="region of interest" description="Disordered" evidence="1">
    <location>
        <begin position="642"/>
        <end position="661"/>
    </location>
</feature>
<dbReference type="SMART" id="SM00248">
    <property type="entry name" value="ANK"/>
    <property type="match status" value="3"/>
</dbReference>
<feature type="compositionally biased region" description="Basic residues" evidence="1">
    <location>
        <begin position="691"/>
        <end position="707"/>
    </location>
</feature>
<feature type="region of interest" description="Disordered" evidence="1">
    <location>
        <begin position="682"/>
        <end position="731"/>
    </location>
</feature>
<sequence>MFTGQASVHRNQEGYEEDGGNEGTSPQSTQRQNKEIPQEMLEKAIRDGLGWQVVKLISHPEVSLNYRQVTNDLQTPLMRLCHAKLELLPAAGLQTDCRNDDLNREQCSVPEHSFTSLAEDTTPASSSDIATQKVLREVDRCRLEENGRCERVNLEMHDALNRTLAMHACVSHNVAILRWTLARGCSILAADREGRNVLHYAACSGSDDIVDLAVNHVEALNALQTLDYQGYSPLDLARQRRHTGAVKKLVAALRSKDSDVSSVPIAATAPIRQQESDAKVVRPPFPHPQTLLQPRRSPQNYGDSTNHAFSSESSSEEKTNAILHGGSPVLGRVCRSKADTKGRLMASEFFSHKTLSPNRGLNPINRAAQIKATPKPTENPLFQAQNPLVRNSHTNLQTHNTDRQTFGIKGKEPRSFVPTDLHKVPLAGIPSQAENSARAEPPPVDDTISPQPLRQCSNLPWGGTSPSTVSVAPSRSPAKLKKCENTCEAFLSPVCSPRQRQRALKATDTEGKANISPAATAVNRKDFLHTQHINQEKVDLLTKRHQQSNSDNIETETSHVKTETPDSSDTSCVFEEEIVLDTPRAFGGHQDQKNAENRGGLRGGRRDSLSLPDLRDMTGQLVTSREVSPIFSTVTSPRHQQETVWAVKSPATSRNDDRPEFHVISGNDDSYAKHRKDEELGIQFQNSSNKNHVRERHLRNTGTRKKPHNENHQGDKGSTLPVINSGVSEKY</sequence>
<dbReference type="Gene3D" id="1.25.40.20">
    <property type="entry name" value="Ankyrin repeat-containing domain"/>
    <property type="match status" value="1"/>
</dbReference>
<proteinExistence type="predicted"/>
<dbReference type="SUPFAM" id="SSF48403">
    <property type="entry name" value="Ankyrin repeat"/>
    <property type="match status" value="1"/>
</dbReference>
<feature type="compositionally biased region" description="Polar residues" evidence="1">
    <location>
        <begin position="721"/>
        <end position="731"/>
    </location>
</feature>
<feature type="region of interest" description="Disordered" evidence="1">
    <location>
        <begin position="1"/>
        <end position="35"/>
    </location>
</feature>
<feature type="region of interest" description="Disordered" evidence="1">
    <location>
        <begin position="585"/>
        <end position="613"/>
    </location>
</feature>
<evidence type="ECO:0000256" key="1">
    <source>
        <dbReference type="SAM" id="MobiDB-lite"/>
    </source>
</evidence>
<reference evidence="2 3" key="1">
    <citation type="journal article" date="2021" name="Elife">
        <title>Chloroplast acquisition without the gene transfer in kleptoplastic sea slugs, Plakobranchus ocellatus.</title>
        <authorList>
            <person name="Maeda T."/>
            <person name="Takahashi S."/>
            <person name="Yoshida T."/>
            <person name="Shimamura S."/>
            <person name="Takaki Y."/>
            <person name="Nagai Y."/>
            <person name="Toyoda A."/>
            <person name="Suzuki Y."/>
            <person name="Arimoto A."/>
            <person name="Ishii H."/>
            <person name="Satoh N."/>
            <person name="Nishiyama T."/>
            <person name="Hasebe M."/>
            <person name="Maruyama T."/>
            <person name="Minagawa J."/>
            <person name="Obokata J."/>
            <person name="Shigenobu S."/>
        </authorList>
    </citation>
    <scope>NUCLEOTIDE SEQUENCE [LARGE SCALE GENOMIC DNA]</scope>
</reference>
<feature type="region of interest" description="Disordered" evidence="1">
    <location>
        <begin position="544"/>
        <end position="570"/>
    </location>
</feature>
<dbReference type="Proteomes" id="UP000762676">
    <property type="component" value="Unassembled WGS sequence"/>
</dbReference>
<keyword evidence="3" id="KW-1185">Reference proteome</keyword>
<dbReference type="InterPro" id="IPR036770">
    <property type="entry name" value="Ankyrin_rpt-contain_sf"/>
</dbReference>
<protein>
    <submittedName>
        <fullName evidence="2">Ankyrin-2</fullName>
    </submittedName>
</protein>
<gene>
    <name evidence="2" type="ORF">ElyMa_004570700</name>
</gene>
<dbReference type="AlphaFoldDB" id="A0AAV4HTG5"/>
<organism evidence="2 3">
    <name type="scientific">Elysia marginata</name>
    <dbReference type="NCBI Taxonomy" id="1093978"/>
    <lineage>
        <taxon>Eukaryota</taxon>
        <taxon>Metazoa</taxon>
        <taxon>Spiralia</taxon>
        <taxon>Lophotrochozoa</taxon>
        <taxon>Mollusca</taxon>
        <taxon>Gastropoda</taxon>
        <taxon>Heterobranchia</taxon>
        <taxon>Euthyneura</taxon>
        <taxon>Panpulmonata</taxon>
        <taxon>Sacoglossa</taxon>
        <taxon>Placobranchoidea</taxon>
        <taxon>Plakobranchidae</taxon>
        <taxon>Elysia</taxon>
    </lineage>
</organism>